<dbReference type="Pfam" id="PF03711">
    <property type="entry name" value="OKR_DC_1_C"/>
    <property type="match status" value="1"/>
</dbReference>
<keyword evidence="4" id="KW-0663">Pyridoxal phosphate</keyword>
<protein>
    <submittedName>
        <fullName evidence="8">Arginine decarboxylase</fullName>
        <ecNumber evidence="8">4.1.1.19</ecNumber>
    </submittedName>
</protein>
<dbReference type="PANTHER" id="PTHR43277:SF4">
    <property type="entry name" value="ARGININE DECARBOXYLASE"/>
    <property type="match status" value="1"/>
</dbReference>
<comment type="similarity">
    <text evidence="2">Belongs to the Orn/Lys/Arg decarboxylase class-I family.</text>
</comment>
<dbReference type="Pfam" id="PF01276">
    <property type="entry name" value="OKR_DC_1"/>
    <property type="match status" value="1"/>
</dbReference>
<dbReference type="EMBL" id="MLJW01000599">
    <property type="protein sequence ID" value="OIQ84679.1"/>
    <property type="molecule type" value="Genomic_DNA"/>
</dbReference>
<dbReference type="InterPro" id="IPR015424">
    <property type="entry name" value="PyrdxlP-dep_Trfase"/>
</dbReference>
<organism evidence="8">
    <name type="scientific">mine drainage metagenome</name>
    <dbReference type="NCBI Taxonomy" id="410659"/>
    <lineage>
        <taxon>unclassified sequences</taxon>
        <taxon>metagenomes</taxon>
        <taxon>ecological metagenomes</taxon>
    </lineage>
</organism>
<dbReference type="SUPFAM" id="SSF55904">
    <property type="entry name" value="Ornithine decarboxylase C-terminal domain"/>
    <property type="match status" value="1"/>
</dbReference>
<evidence type="ECO:0000256" key="1">
    <source>
        <dbReference type="ARBA" id="ARBA00001933"/>
    </source>
</evidence>
<dbReference type="AlphaFoldDB" id="A0A1J5QXW0"/>
<evidence type="ECO:0000259" key="6">
    <source>
        <dbReference type="Pfam" id="PF01276"/>
    </source>
</evidence>
<dbReference type="Gene3D" id="3.40.640.10">
    <property type="entry name" value="Type I PLP-dependent aspartate aminotransferase-like (Major domain)"/>
    <property type="match status" value="1"/>
</dbReference>
<evidence type="ECO:0000256" key="3">
    <source>
        <dbReference type="ARBA" id="ARBA00022793"/>
    </source>
</evidence>
<accession>A0A1J5QXW0</accession>
<feature type="domain" description="Orn/Lys/Arg decarboxylase C-terminal" evidence="7">
    <location>
        <begin position="409"/>
        <end position="448"/>
    </location>
</feature>
<dbReference type="InterPro" id="IPR052357">
    <property type="entry name" value="Orn_Lys_Arg_decarboxylase-I"/>
</dbReference>
<dbReference type="SUPFAM" id="SSF53383">
    <property type="entry name" value="PLP-dependent transferases"/>
    <property type="match status" value="1"/>
</dbReference>
<feature type="domain" description="Orn/Lys/Arg decarboxylases family 1 pyridoxal-P attachment site" evidence="6">
    <location>
        <begin position="11"/>
        <end position="297"/>
    </location>
</feature>
<dbReference type="PANTHER" id="PTHR43277">
    <property type="entry name" value="ARGININE DECARBOXYLASE"/>
    <property type="match status" value="1"/>
</dbReference>
<keyword evidence="5 8" id="KW-0456">Lyase</keyword>
<proteinExistence type="inferred from homology"/>
<dbReference type="InterPro" id="IPR036633">
    <property type="entry name" value="Prn/Lys/Arg_de-COase_C_sf"/>
</dbReference>
<dbReference type="Gene3D" id="3.90.100.10">
    <property type="entry name" value="Orn/Lys/Arg decarboxylase, C-terminal domain"/>
    <property type="match status" value="1"/>
</dbReference>
<gene>
    <name evidence="8" type="primary">speA_3</name>
    <name evidence="8" type="ORF">GALL_334900</name>
</gene>
<reference evidence="8" key="1">
    <citation type="submission" date="2016-10" db="EMBL/GenBank/DDBJ databases">
        <title>Sequence of Gallionella enrichment culture.</title>
        <authorList>
            <person name="Poehlein A."/>
            <person name="Muehling M."/>
            <person name="Daniel R."/>
        </authorList>
    </citation>
    <scope>NUCLEOTIDE SEQUENCE</scope>
</reference>
<evidence type="ECO:0000256" key="2">
    <source>
        <dbReference type="ARBA" id="ARBA00010671"/>
    </source>
</evidence>
<evidence type="ECO:0000256" key="4">
    <source>
        <dbReference type="ARBA" id="ARBA00022898"/>
    </source>
</evidence>
<evidence type="ECO:0000256" key="5">
    <source>
        <dbReference type="ARBA" id="ARBA00023239"/>
    </source>
</evidence>
<evidence type="ECO:0000259" key="7">
    <source>
        <dbReference type="Pfam" id="PF03711"/>
    </source>
</evidence>
<dbReference type="InterPro" id="IPR015421">
    <property type="entry name" value="PyrdxlP-dep_Trfase_major"/>
</dbReference>
<dbReference type="InterPro" id="IPR008286">
    <property type="entry name" value="Prn/Lys/Arg_de-COase_C"/>
</dbReference>
<name>A0A1J5QXW0_9ZZZZ</name>
<dbReference type="InterPro" id="IPR000310">
    <property type="entry name" value="Orn/Lys/Arg_deCO2ase_major_dom"/>
</dbReference>
<dbReference type="EC" id="4.1.1.19" evidence="8"/>
<comment type="caution">
    <text evidence="8">The sequence shown here is derived from an EMBL/GenBank/DDBJ whole genome shotgun (WGS) entry which is preliminary data.</text>
</comment>
<comment type="cofactor">
    <cofactor evidence="1">
        <name>pyridoxal 5'-phosphate</name>
        <dbReference type="ChEBI" id="CHEBI:597326"/>
    </cofactor>
</comment>
<evidence type="ECO:0000313" key="8">
    <source>
        <dbReference type="EMBL" id="OIQ84679.1"/>
    </source>
</evidence>
<dbReference type="GO" id="GO:0008792">
    <property type="term" value="F:arginine decarboxylase activity"/>
    <property type="evidence" value="ECO:0007669"/>
    <property type="project" value="UniProtKB-EC"/>
</dbReference>
<keyword evidence="3" id="KW-0210">Decarboxylase</keyword>
<sequence length="479" mass="50250">MTNHPLRESAPLLDAYLTYLEQDSTPFTLPGHKQRATRLDVGLGMCVDNDVPLGGGLDEIKHTKNVLPASEALAANLWGGDWARFTSNGSTHANQAILLSMAQPGDRVIISRTAHRSMLIGLVLAGLEPVWVAPEIDSATGLPTGIDPMVVAALLRSTDARGVIAIEPGYLGTMSRVDELALVAHAHGVPLVVDQAWGGHLGFHPAVPQHALQLGADAMIISIHKALPGISGAAMAVARTELLDHARLEQGFDAGLTTSPAGAVLASCDGVRALIEGRGEELIGAMIARAAHLRSRLVAAFGAGIVLSPIDFPGGRFDPSKIVVRTGAVGADGVDVERDLLAKGIRLEMTDQDTIVAIMGLVDSDGEIEMLADALIDSLSKHAGTPRPSVTAFSWSIMPETVRSIREAFFAPVEMVSAKRAVGRVSADLISPYPPGVPVVAPGERITAAIVDGLTECLAQGTRVAYATDPTLKEFRVLA</sequence>